<proteinExistence type="predicted"/>
<protein>
    <recommendedName>
        <fullName evidence="8">Cobalt transport protein</fullName>
    </recommendedName>
</protein>
<evidence type="ECO:0000313" key="6">
    <source>
        <dbReference type="EMBL" id="EHL74866.1"/>
    </source>
</evidence>
<sequence length="295" mass="34146">MKKGIHSYHPFVCFLYFAGAMVSAMLYQHPVFLAAGAVLFLILNILLDSGKTVRKWQGMMITIPVFFLILNPLTNHRGSHIFFYFGANPVTLESFLQGLMLALTLFNLMAAFAAYNQVITAEKFLFLFAKWLPQWALLAMLAMRFVPLLRRRLYEIEMVQRGKGQSVTEGTFIQRVRNGLEFVQILLTWSLEEAIQTADSMAARGYGIQKRSRYIPFRMMGKDWFAMVYLLVFGTAVAFGWWLGDGVLAVYPILEPLLLQGREWFFLLMFVMFVGFPIGIQVREALLWRYWKRKI</sequence>
<keyword evidence="4 5" id="KW-0472">Membrane</keyword>
<feature type="transmembrane region" description="Helical" evidence="5">
    <location>
        <begin position="224"/>
        <end position="244"/>
    </location>
</feature>
<gene>
    <name evidence="6" type="ORF">HMPREF1015_03191</name>
</gene>
<evidence type="ECO:0000256" key="1">
    <source>
        <dbReference type="ARBA" id="ARBA00004141"/>
    </source>
</evidence>
<dbReference type="Proteomes" id="UP000011747">
    <property type="component" value="Unassembled WGS sequence"/>
</dbReference>
<evidence type="ECO:0000256" key="2">
    <source>
        <dbReference type="ARBA" id="ARBA00022692"/>
    </source>
</evidence>
<organism evidence="6 7">
    <name type="scientific">Bacillus smithii 7_3_47FAA</name>
    <dbReference type="NCBI Taxonomy" id="665952"/>
    <lineage>
        <taxon>Bacteria</taxon>
        <taxon>Bacillati</taxon>
        <taxon>Bacillota</taxon>
        <taxon>Bacilli</taxon>
        <taxon>Bacillales</taxon>
        <taxon>Bacillaceae</taxon>
        <taxon>Bacillus</taxon>
    </lineage>
</organism>
<evidence type="ECO:0000256" key="4">
    <source>
        <dbReference type="ARBA" id="ARBA00023136"/>
    </source>
</evidence>
<dbReference type="EMBL" id="ACWF01000144">
    <property type="protein sequence ID" value="EHL74866.1"/>
    <property type="molecule type" value="Genomic_DNA"/>
</dbReference>
<feature type="transmembrane region" description="Helical" evidence="5">
    <location>
        <begin position="31"/>
        <end position="50"/>
    </location>
</feature>
<keyword evidence="7" id="KW-1185">Reference proteome</keyword>
<evidence type="ECO:0000256" key="5">
    <source>
        <dbReference type="SAM" id="Phobius"/>
    </source>
</evidence>
<dbReference type="AlphaFoldDB" id="G9QNV6"/>
<reference evidence="6 7" key="1">
    <citation type="submission" date="2011-09" db="EMBL/GenBank/DDBJ databases">
        <title>The Genome Sequence of Bacillus smithii 7_3_47FAA.</title>
        <authorList>
            <consortium name="The Broad Institute Genome Sequencing Platform"/>
            <person name="Earl A."/>
            <person name="Ward D."/>
            <person name="Feldgarden M."/>
            <person name="Gevers D."/>
            <person name="Daigneault M."/>
            <person name="Strauss J."/>
            <person name="Allen-Vercoe E."/>
            <person name="Young S.K."/>
            <person name="Zeng Q."/>
            <person name="Gargeya S."/>
            <person name="Fitzgerald M."/>
            <person name="Haas B."/>
            <person name="Abouelleil A."/>
            <person name="Alvarado L."/>
            <person name="Arachchi H.M."/>
            <person name="Berlin A."/>
            <person name="Brown A."/>
            <person name="Chapman S.B."/>
            <person name="Chen Z."/>
            <person name="Dunbar C."/>
            <person name="Freedman E."/>
            <person name="Gearin G."/>
            <person name="Goldberg J."/>
            <person name="Griggs A."/>
            <person name="Gujja S."/>
            <person name="Heiman D."/>
            <person name="Howarth C."/>
            <person name="Larson L."/>
            <person name="Lui A."/>
            <person name="MacDonald P.J.P."/>
            <person name="Montmayeur A."/>
            <person name="Murphy C."/>
            <person name="Neiman D."/>
            <person name="Pearson M."/>
            <person name="Priest M."/>
            <person name="Roberts A."/>
            <person name="Saif S."/>
            <person name="Shea T."/>
            <person name="Shenoy N."/>
            <person name="Sisk P."/>
            <person name="Stolte C."/>
            <person name="Sykes S."/>
            <person name="Wortman J."/>
            <person name="Nusbaum C."/>
            <person name="Birren B."/>
        </authorList>
    </citation>
    <scope>NUCLEOTIDE SEQUENCE [LARGE SCALE GENOMIC DNA]</scope>
    <source>
        <strain evidence="6 7">7_3_47FAA</strain>
    </source>
</reference>
<comment type="caution">
    <text evidence="6">The sequence shown here is derived from an EMBL/GenBank/DDBJ whole genome shotgun (WGS) entry which is preliminary data.</text>
</comment>
<dbReference type="GO" id="GO:0005886">
    <property type="term" value="C:plasma membrane"/>
    <property type="evidence" value="ECO:0007669"/>
    <property type="project" value="UniProtKB-ARBA"/>
</dbReference>
<feature type="transmembrane region" description="Helical" evidence="5">
    <location>
        <begin position="95"/>
        <end position="118"/>
    </location>
</feature>
<dbReference type="PATRIC" id="fig|665952.3.peg.2827"/>
<feature type="transmembrane region" description="Helical" evidence="5">
    <location>
        <begin position="124"/>
        <end position="146"/>
    </location>
</feature>
<keyword evidence="2 5" id="KW-0812">Transmembrane</keyword>
<keyword evidence="3 5" id="KW-1133">Transmembrane helix</keyword>
<evidence type="ECO:0000313" key="7">
    <source>
        <dbReference type="Proteomes" id="UP000011747"/>
    </source>
</evidence>
<feature type="transmembrane region" description="Helical" evidence="5">
    <location>
        <begin position="264"/>
        <end position="286"/>
    </location>
</feature>
<dbReference type="CDD" id="cd16914">
    <property type="entry name" value="EcfT"/>
    <property type="match status" value="1"/>
</dbReference>
<feature type="transmembrane region" description="Helical" evidence="5">
    <location>
        <begin position="56"/>
        <end position="74"/>
    </location>
</feature>
<dbReference type="InterPro" id="IPR003339">
    <property type="entry name" value="ABC/ECF_trnsptr_transmembrane"/>
</dbReference>
<comment type="subcellular location">
    <subcellularLocation>
        <location evidence="1">Membrane</location>
        <topology evidence="1">Multi-pass membrane protein</topology>
    </subcellularLocation>
</comment>
<evidence type="ECO:0000256" key="3">
    <source>
        <dbReference type="ARBA" id="ARBA00022989"/>
    </source>
</evidence>
<dbReference type="HOGENOM" id="CLU_064704_0_1_9"/>
<dbReference type="RefSeq" id="WP_003355019.1">
    <property type="nucleotide sequence ID" value="NZ_JH414762.1"/>
</dbReference>
<evidence type="ECO:0008006" key="8">
    <source>
        <dbReference type="Google" id="ProtNLM"/>
    </source>
</evidence>
<accession>G9QNV6</accession>
<name>G9QNV6_9BACI</name>